<dbReference type="InterPro" id="IPR036388">
    <property type="entry name" value="WH-like_DNA-bd_sf"/>
</dbReference>
<reference evidence="7" key="2">
    <citation type="submission" date="2020-09" db="EMBL/GenBank/DDBJ databases">
        <authorList>
            <person name="Sun Q."/>
            <person name="Kim S."/>
        </authorList>
    </citation>
    <scope>NUCLEOTIDE SEQUENCE</scope>
    <source>
        <strain evidence="7">KCTC 22169</strain>
    </source>
</reference>
<evidence type="ECO:0000256" key="4">
    <source>
        <dbReference type="ARBA" id="ARBA00023163"/>
    </source>
</evidence>
<sequence>MPPPSLDWNDLKVLVAVAEQGNLKQAALELDVNPSTVWRKIQALEQRLGSQLLVGDRGGYSVTDNGQAVIDHARKMAAHAEAIQTQACATHFVVRGLIRVTAPGNLAWHVLPPLLKAFRERHPEVSFDLREDVAMVDVGRQEADIALRGSREAPDDTIAHFLRPIRWCVCGTPELAGADSLTLEEVVQRPLIGFTGTDNPAKRWLNRHARQANTPVHCNSVQAAYRCALEGIGLAILPENHQWNLSCVYTLPSEYDSGLWILTHPEMRNAARIRAFWDFLIEALSSDPASAVTPSEANAEHRPQEPVRP</sequence>
<dbReference type="Proteomes" id="UP000626148">
    <property type="component" value="Unassembled WGS sequence"/>
</dbReference>
<feature type="domain" description="HTH lysR-type" evidence="6">
    <location>
        <begin position="6"/>
        <end position="63"/>
    </location>
</feature>
<gene>
    <name evidence="7" type="ORF">GCM10007392_26790</name>
</gene>
<dbReference type="GO" id="GO:0006351">
    <property type="term" value="P:DNA-templated transcription"/>
    <property type="evidence" value="ECO:0007669"/>
    <property type="project" value="TreeGrafter"/>
</dbReference>
<dbReference type="SUPFAM" id="SSF53850">
    <property type="entry name" value="Periplasmic binding protein-like II"/>
    <property type="match status" value="1"/>
</dbReference>
<dbReference type="GO" id="GO:0043565">
    <property type="term" value="F:sequence-specific DNA binding"/>
    <property type="evidence" value="ECO:0007669"/>
    <property type="project" value="TreeGrafter"/>
</dbReference>
<dbReference type="EMBL" id="BMXR01000006">
    <property type="protein sequence ID" value="GGX57788.1"/>
    <property type="molecule type" value="Genomic_DNA"/>
</dbReference>
<feature type="region of interest" description="Disordered" evidence="5">
    <location>
        <begin position="290"/>
        <end position="309"/>
    </location>
</feature>
<keyword evidence="8" id="KW-1185">Reference proteome</keyword>
<name>A0A918NCK1_9GAMM</name>
<dbReference type="Gene3D" id="3.40.190.290">
    <property type="match status" value="1"/>
</dbReference>
<dbReference type="PANTHER" id="PTHR30537">
    <property type="entry name" value="HTH-TYPE TRANSCRIPTIONAL REGULATOR"/>
    <property type="match status" value="1"/>
</dbReference>
<dbReference type="PROSITE" id="PS50931">
    <property type="entry name" value="HTH_LYSR"/>
    <property type="match status" value="1"/>
</dbReference>
<dbReference type="Pfam" id="PF00126">
    <property type="entry name" value="HTH_1"/>
    <property type="match status" value="1"/>
</dbReference>
<dbReference type="RefSeq" id="WP_189609443.1">
    <property type="nucleotide sequence ID" value="NZ_BMXR01000006.1"/>
</dbReference>
<reference evidence="7" key="1">
    <citation type="journal article" date="2014" name="Int. J. Syst. Evol. Microbiol.">
        <title>Complete genome sequence of Corynebacterium casei LMG S-19264T (=DSM 44701T), isolated from a smear-ripened cheese.</title>
        <authorList>
            <consortium name="US DOE Joint Genome Institute (JGI-PGF)"/>
            <person name="Walter F."/>
            <person name="Albersmeier A."/>
            <person name="Kalinowski J."/>
            <person name="Ruckert C."/>
        </authorList>
    </citation>
    <scope>NUCLEOTIDE SEQUENCE</scope>
    <source>
        <strain evidence="7">KCTC 22169</strain>
    </source>
</reference>
<evidence type="ECO:0000259" key="6">
    <source>
        <dbReference type="PROSITE" id="PS50931"/>
    </source>
</evidence>
<evidence type="ECO:0000256" key="5">
    <source>
        <dbReference type="SAM" id="MobiDB-lite"/>
    </source>
</evidence>
<evidence type="ECO:0000256" key="1">
    <source>
        <dbReference type="ARBA" id="ARBA00009437"/>
    </source>
</evidence>
<keyword evidence="4" id="KW-0804">Transcription</keyword>
<dbReference type="AlphaFoldDB" id="A0A918NCK1"/>
<comment type="caution">
    <text evidence="7">The sequence shown here is derived from an EMBL/GenBank/DDBJ whole genome shotgun (WGS) entry which is preliminary data.</text>
</comment>
<keyword evidence="3" id="KW-0238">DNA-binding</keyword>
<protein>
    <submittedName>
        <fullName evidence="7">LysR family transcriptional regulator</fullName>
    </submittedName>
</protein>
<organism evidence="7 8">
    <name type="scientific">Saccharospirillum salsuginis</name>
    <dbReference type="NCBI Taxonomy" id="418750"/>
    <lineage>
        <taxon>Bacteria</taxon>
        <taxon>Pseudomonadati</taxon>
        <taxon>Pseudomonadota</taxon>
        <taxon>Gammaproteobacteria</taxon>
        <taxon>Oceanospirillales</taxon>
        <taxon>Saccharospirillaceae</taxon>
        <taxon>Saccharospirillum</taxon>
    </lineage>
</organism>
<evidence type="ECO:0000256" key="3">
    <source>
        <dbReference type="ARBA" id="ARBA00023125"/>
    </source>
</evidence>
<accession>A0A918NCK1</accession>
<proteinExistence type="inferred from homology"/>
<dbReference type="PANTHER" id="PTHR30537:SF3">
    <property type="entry name" value="TRANSCRIPTIONAL REGULATORY PROTEIN"/>
    <property type="match status" value="1"/>
</dbReference>
<dbReference type="GO" id="GO:0003700">
    <property type="term" value="F:DNA-binding transcription factor activity"/>
    <property type="evidence" value="ECO:0007669"/>
    <property type="project" value="InterPro"/>
</dbReference>
<evidence type="ECO:0000256" key="2">
    <source>
        <dbReference type="ARBA" id="ARBA00023015"/>
    </source>
</evidence>
<keyword evidence="2" id="KW-0805">Transcription regulation</keyword>
<evidence type="ECO:0000313" key="7">
    <source>
        <dbReference type="EMBL" id="GGX57788.1"/>
    </source>
</evidence>
<dbReference type="SUPFAM" id="SSF46785">
    <property type="entry name" value="Winged helix' DNA-binding domain"/>
    <property type="match status" value="1"/>
</dbReference>
<dbReference type="InterPro" id="IPR000847">
    <property type="entry name" value="LysR_HTH_N"/>
</dbReference>
<evidence type="ECO:0000313" key="8">
    <source>
        <dbReference type="Proteomes" id="UP000626148"/>
    </source>
</evidence>
<comment type="similarity">
    <text evidence="1">Belongs to the LysR transcriptional regulatory family.</text>
</comment>
<feature type="compositionally biased region" description="Basic and acidic residues" evidence="5">
    <location>
        <begin position="298"/>
        <end position="309"/>
    </location>
</feature>
<dbReference type="Gene3D" id="1.10.10.10">
    <property type="entry name" value="Winged helix-like DNA-binding domain superfamily/Winged helix DNA-binding domain"/>
    <property type="match status" value="1"/>
</dbReference>
<dbReference type="InterPro" id="IPR005119">
    <property type="entry name" value="LysR_subst-bd"/>
</dbReference>
<dbReference type="Pfam" id="PF03466">
    <property type="entry name" value="LysR_substrate"/>
    <property type="match status" value="1"/>
</dbReference>
<dbReference type="InterPro" id="IPR058163">
    <property type="entry name" value="LysR-type_TF_proteobact-type"/>
</dbReference>
<dbReference type="InterPro" id="IPR036390">
    <property type="entry name" value="WH_DNA-bd_sf"/>
</dbReference>